<protein>
    <submittedName>
        <fullName evidence="1">Uncharacterized protein</fullName>
    </submittedName>
</protein>
<proteinExistence type="predicted"/>
<sequence>MLTIMLNHAFVACDSIVVHLPTEHHNLISFGDNAAHQHNEHQMMHANEAVNDMDDPHEVHAHVLCFVAYMTSASAESVVQTIVPFSHAEVFSMTYAPAVPPPNA</sequence>
<keyword evidence="2" id="KW-1185">Reference proteome</keyword>
<gene>
    <name evidence="1" type="ORF">FU839_13675</name>
</gene>
<dbReference type="RefSeq" id="WP_147904820.1">
    <property type="nucleotide sequence ID" value="NZ_BAAAGC010000014.1"/>
</dbReference>
<dbReference type="Proteomes" id="UP000321814">
    <property type="component" value="Unassembled WGS sequence"/>
</dbReference>
<accession>A0A5C8LXE0</accession>
<organism evidence="1 2">
    <name type="scientific">Rheinheimera tangshanensis</name>
    <dbReference type="NCBI Taxonomy" id="400153"/>
    <lineage>
        <taxon>Bacteria</taxon>
        <taxon>Pseudomonadati</taxon>
        <taxon>Pseudomonadota</taxon>
        <taxon>Gammaproteobacteria</taxon>
        <taxon>Chromatiales</taxon>
        <taxon>Chromatiaceae</taxon>
        <taxon>Rheinheimera</taxon>
    </lineage>
</organism>
<reference evidence="1 2" key="1">
    <citation type="submission" date="2019-08" db="EMBL/GenBank/DDBJ databases">
        <title>Draft genome analysis of Rheinheimera tangshanensis isolated from the roots of fresh rice plants (Oryza sativa).</title>
        <authorList>
            <person name="Yu Q."/>
            <person name="Qi Y."/>
            <person name="Zhang H."/>
            <person name="Pu J."/>
        </authorList>
    </citation>
    <scope>NUCLEOTIDE SEQUENCE [LARGE SCALE GENOMIC DNA]</scope>
    <source>
        <strain evidence="1 2">JA3-B52</strain>
    </source>
</reference>
<dbReference type="AlphaFoldDB" id="A0A5C8LXE0"/>
<dbReference type="OrthoDB" id="5772579at2"/>
<comment type="caution">
    <text evidence="1">The sequence shown here is derived from an EMBL/GenBank/DDBJ whole genome shotgun (WGS) entry which is preliminary data.</text>
</comment>
<dbReference type="EMBL" id="VRLR01000009">
    <property type="protein sequence ID" value="TXK79740.1"/>
    <property type="molecule type" value="Genomic_DNA"/>
</dbReference>
<name>A0A5C8LXE0_9GAMM</name>
<evidence type="ECO:0000313" key="2">
    <source>
        <dbReference type="Proteomes" id="UP000321814"/>
    </source>
</evidence>
<evidence type="ECO:0000313" key="1">
    <source>
        <dbReference type="EMBL" id="TXK79740.1"/>
    </source>
</evidence>